<reference evidence="1 2" key="1">
    <citation type="submission" date="2017-03" db="EMBL/GenBank/DDBJ databases">
        <title>Paenibacillus larvae genome sequencing.</title>
        <authorList>
            <person name="Dingman D.W."/>
        </authorList>
    </citation>
    <scope>NUCLEOTIDE SEQUENCE [LARGE SCALE GENOMIC DNA]</scope>
    <source>
        <strain evidence="1 2">SAG 10367</strain>
    </source>
</reference>
<dbReference type="InterPro" id="IPR035253">
    <property type="entry name" value="Lipoprotein_22_bac"/>
</dbReference>
<gene>
    <name evidence="1" type="ORF">B7C51_14770</name>
</gene>
<accession>A0A1V0UUD5</accession>
<evidence type="ECO:0000313" key="2">
    <source>
        <dbReference type="Proteomes" id="UP000192727"/>
    </source>
</evidence>
<protein>
    <recommendedName>
        <fullName evidence="3">Lipoprotein</fullName>
    </recommendedName>
</protein>
<evidence type="ECO:0008006" key="3">
    <source>
        <dbReference type="Google" id="ProtNLM"/>
    </source>
</evidence>
<dbReference type="Pfam" id="PF17294">
    <property type="entry name" value="Lipoprotein_22"/>
    <property type="match status" value="1"/>
</dbReference>
<dbReference type="PROSITE" id="PS51257">
    <property type="entry name" value="PROKAR_LIPOPROTEIN"/>
    <property type="match status" value="1"/>
</dbReference>
<dbReference type="RefSeq" id="WP_083040479.1">
    <property type="nucleotide sequence ID" value="NZ_CP020557.1"/>
</dbReference>
<dbReference type="Gene3D" id="2.40.40.60">
    <property type="match status" value="1"/>
</dbReference>
<sequence>MRKMAGFGLSLALFAILLSGCSLFGEGANGVLIFGDFKQVEAKIEEKKSDLASNEIQKIKVTKQGDETVLIMSKSTADSLQKKGLFRKIIDKDKTEILSSFPNVSKGKPLLFAKKESSSLTLDGNQVSVKYEGNYIVGPGRTYADQIVIADDADMVAMPGTEKAMGILETKKDSSEQIGSFGENVDKVQSVTIKKT</sequence>
<organism evidence="1 2">
    <name type="scientific">Paenibacillus larvae subsp. pulvifaciens</name>
    <dbReference type="NCBI Taxonomy" id="1477"/>
    <lineage>
        <taxon>Bacteria</taxon>
        <taxon>Bacillati</taxon>
        <taxon>Bacillota</taxon>
        <taxon>Bacilli</taxon>
        <taxon>Bacillales</taxon>
        <taxon>Paenibacillaceae</taxon>
        <taxon>Paenibacillus</taxon>
    </lineage>
</organism>
<dbReference type="Proteomes" id="UP000192727">
    <property type="component" value="Chromosome"/>
</dbReference>
<dbReference type="EMBL" id="CP020557">
    <property type="protein sequence ID" value="ARF68787.1"/>
    <property type="molecule type" value="Genomic_DNA"/>
</dbReference>
<evidence type="ECO:0000313" key="1">
    <source>
        <dbReference type="EMBL" id="ARF68787.1"/>
    </source>
</evidence>
<name>A0A1V0UUD5_9BACL</name>
<dbReference type="AlphaFoldDB" id="A0A1V0UUD5"/>
<proteinExistence type="predicted"/>